<feature type="transmembrane region" description="Helical" evidence="2">
    <location>
        <begin position="30"/>
        <end position="52"/>
    </location>
</feature>
<evidence type="ECO:0000313" key="3">
    <source>
        <dbReference type="EMBL" id="KAG0587151.1"/>
    </source>
</evidence>
<keyword evidence="2" id="KW-1133">Transmembrane helix</keyword>
<keyword evidence="2" id="KW-0812">Transmembrane</keyword>
<sequence>MRMRPESMERWGRLGILKEAGSLLHKHFRLFMPFFLAFHLPASFLSVFQNVFLVPSGPSLRTNFVRAAQGAEMDTDNQPSVALTWTLLLLIFIFSCLAMASFAYVVEYVYSNASDDDSITKRVFKLLPHALLRIFVTQLWSWLVLFLLAFACGIFAAILTGILSALIGGDPSGPSPAFFIFFLLPAAIGTITLAILFALAPVVAVLEQEKYGRLALKQSSKYAKGRAGTIFGIALISAVIGGIIYGPAQAVANAGLSLWVEIIVASFLSILNAIVSAYLGLVGVVLYFVCKSNFEAVLPEFQRGSNIPPAENEYKPLVHGSDQPKTIGEPVSP</sequence>
<keyword evidence="4" id="KW-1185">Reference proteome</keyword>
<feature type="transmembrane region" description="Helical" evidence="2">
    <location>
        <begin position="258"/>
        <end position="289"/>
    </location>
</feature>
<dbReference type="AlphaFoldDB" id="A0A8T0IWV4"/>
<proteinExistence type="predicted"/>
<dbReference type="EMBL" id="CM026422">
    <property type="protein sequence ID" value="KAG0587151.1"/>
    <property type="molecule type" value="Genomic_DNA"/>
</dbReference>
<reference evidence="3" key="1">
    <citation type="submission" date="2020-06" db="EMBL/GenBank/DDBJ databases">
        <title>WGS assembly of Ceratodon purpureus strain R40.</title>
        <authorList>
            <person name="Carey S.B."/>
            <person name="Jenkins J."/>
            <person name="Shu S."/>
            <person name="Lovell J.T."/>
            <person name="Sreedasyam A."/>
            <person name="Maumus F."/>
            <person name="Tiley G.P."/>
            <person name="Fernandez-Pozo N."/>
            <person name="Barry K."/>
            <person name="Chen C."/>
            <person name="Wang M."/>
            <person name="Lipzen A."/>
            <person name="Daum C."/>
            <person name="Saski C.A."/>
            <person name="Payton A.C."/>
            <person name="Mcbreen J.C."/>
            <person name="Conrad R.E."/>
            <person name="Kollar L.M."/>
            <person name="Olsson S."/>
            <person name="Huttunen S."/>
            <person name="Landis J.B."/>
            <person name="Wickett N.J."/>
            <person name="Johnson M.G."/>
            <person name="Rensing S.A."/>
            <person name="Grimwood J."/>
            <person name="Schmutz J."/>
            <person name="Mcdaniel S.F."/>
        </authorList>
    </citation>
    <scope>NUCLEOTIDE SEQUENCE</scope>
    <source>
        <strain evidence="3">R40</strain>
    </source>
</reference>
<comment type="caution">
    <text evidence="3">The sequence shown here is derived from an EMBL/GenBank/DDBJ whole genome shotgun (WGS) entry which is preliminary data.</text>
</comment>
<feature type="transmembrane region" description="Helical" evidence="2">
    <location>
        <begin position="139"/>
        <end position="167"/>
    </location>
</feature>
<protein>
    <recommendedName>
        <fullName evidence="5">Glycerophosphoryl diester phosphodiesterase membrane domain-containing protein</fullName>
    </recommendedName>
</protein>
<accession>A0A8T0IWV4</accession>
<organism evidence="3 4">
    <name type="scientific">Ceratodon purpureus</name>
    <name type="common">Fire moss</name>
    <name type="synonym">Dicranum purpureum</name>
    <dbReference type="NCBI Taxonomy" id="3225"/>
    <lineage>
        <taxon>Eukaryota</taxon>
        <taxon>Viridiplantae</taxon>
        <taxon>Streptophyta</taxon>
        <taxon>Embryophyta</taxon>
        <taxon>Bryophyta</taxon>
        <taxon>Bryophytina</taxon>
        <taxon>Bryopsida</taxon>
        <taxon>Dicranidae</taxon>
        <taxon>Pseudoditrichales</taxon>
        <taxon>Ditrichaceae</taxon>
        <taxon>Ceratodon</taxon>
    </lineage>
</organism>
<dbReference type="PANTHER" id="PTHR33133">
    <property type="entry name" value="OS08G0107100 PROTEIN-RELATED"/>
    <property type="match status" value="1"/>
</dbReference>
<name>A0A8T0IWV4_CERPU</name>
<gene>
    <name evidence="3" type="ORF">KC19_2G143600</name>
</gene>
<keyword evidence="2" id="KW-0472">Membrane</keyword>
<evidence type="ECO:0000256" key="2">
    <source>
        <dbReference type="SAM" id="Phobius"/>
    </source>
</evidence>
<evidence type="ECO:0000256" key="1">
    <source>
        <dbReference type="SAM" id="MobiDB-lite"/>
    </source>
</evidence>
<evidence type="ECO:0008006" key="5">
    <source>
        <dbReference type="Google" id="ProtNLM"/>
    </source>
</evidence>
<dbReference type="PANTHER" id="PTHR33133:SF1">
    <property type="entry name" value="EXPRESSED PROTEIN-RELATED"/>
    <property type="match status" value="1"/>
</dbReference>
<feature type="transmembrane region" description="Helical" evidence="2">
    <location>
        <begin position="179"/>
        <end position="206"/>
    </location>
</feature>
<evidence type="ECO:0000313" key="4">
    <source>
        <dbReference type="Proteomes" id="UP000822688"/>
    </source>
</evidence>
<feature type="region of interest" description="Disordered" evidence="1">
    <location>
        <begin position="312"/>
        <end position="333"/>
    </location>
</feature>
<feature type="transmembrane region" description="Helical" evidence="2">
    <location>
        <begin position="82"/>
        <end position="106"/>
    </location>
</feature>
<feature type="transmembrane region" description="Helical" evidence="2">
    <location>
        <begin position="227"/>
        <end position="246"/>
    </location>
</feature>
<dbReference type="Proteomes" id="UP000822688">
    <property type="component" value="Chromosome 2"/>
</dbReference>